<name>A0ABY3XN09_9ACTN</name>
<evidence type="ECO:0000313" key="3">
    <source>
        <dbReference type="Proteomes" id="UP001202244"/>
    </source>
</evidence>
<reference evidence="2 3" key="1">
    <citation type="journal article" date="2023" name="Microbiol. Spectr.">
        <title>Synergy between Genome Mining, Metabolomics, and Bioinformatics Uncovers Antibacterial Chlorinated Carbazole Alkaloids and Their Biosynthetic Gene Cluster from Streptomyces tubbatahanensis sp. nov., a Novel Actinomycete Isolated from Sulu Sea, Philippines.</title>
        <authorList>
            <person name="Tenebro C.P."/>
            <person name="Trono D.J.V.L."/>
            <person name="Balida L.A.P."/>
            <person name="Bayog L.K.A."/>
            <person name="Bruna J.R."/>
            <person name="Sabido E.M."/>
            <person name="Caspe D.P.C."/>
            <person name="de Los Santos E.L.C."/>
            <person name="Saludes J.P."/>
            <person name="Dalisay D.S."/>
        </authorList>
    </citation>
    <scope>NUCLEOTIDE SEQUENCE [LARGE SCALE GENOMIC DNA]</scope>
    <source>
        <strain evidence="2 3">DSD3025</strain>
    </source>
</reference>
<dbReference type="RefSeq" id="WP_242749734.1">
    <property type="nucleotide sequence ID" value="NZ_CP093846.1"/>
</dbReference>
<evidence type="ECO:0000256" key="1">
    <source>
        <dbReference type="SAM" id="MobiDB-lite"/>
    </source>
</evidence>
<sequence length="65" mass="6918">MPGSPAVRDPRGPVRRCALSSSSEARGRKRPLSRLATDALTLHRGTLEEVREEGYLSGVEAGAGE</sequence>
<evidence type="ECO:0000313" key="2">
    <source>
        <dbReference type="EMBL" id="UNS95833.1"/>
    </source>
</evidence>
<feature type="region of interest" description="Disordered" evidence="1">
    <location>
        <begin position="1"/>
        <end position="32"/>
    </location>
</feature>
<accession>A0ABY3XN09</accession>
<dbReference type="EMBL" id="CP093846">
    <property type="protein sequence ID" value="UNS95833.1"/>
    <property type="molecule type" value="Genomic_DNA"/>
</dbReference>
<organism evidence="2 3">
    <name type="scientific">Streptomyces tubbatahanensis</name>
    <dbReference type="NCBI Taxonomy" id="2923272"/>
    <lineage>
        <taxon>Bacteria</taxon>
        <taxon>Bacillati</taxon>
        <taxon>Actinomycetota</taxon>
        <taxon>Actinomycetes</taxon>
        <taxon>Kitasatosporales</taxon>
        <taxon>Streptomycetaceae</taxon>
        <taxon>Streptomyces</taxon>
    </lineage>
</organism>
<protein>
    <submittedName>
        <fullName evidence="2">Uncharacterized protein</fullName>
    </submittedName>
</protein>
<proteinExistence type="predicted"/>
<gene>
    <name evidence="2" type="ORF">MMF93_04490</name>
</gene>
<dbReference type="Proteomes" id="UP001202244">
    <property type="component" value="Chromosome"/>
</dbReference>
<keyword evidence="3" id="KW-1185">Reference proteome</keyword>